<keyword evidence="8" id="KW-1133">Transmembrane helix</keyword>
<evidence type="ECO:0000313" key="9">
    <source>
        <dbReference type="EMBL" id="PNW88683.1"/>
    </source>
</evidence>
<dbReference type="GO" id="GO:0008171">
    <property type="term" value="F:O-methyltransferase activity"/>
    <property type="evidence" value="ECO:0000318"/>
    <property type="project" value="GO_Central"/>
</dbReference>
<feature type="compositionally biased region" description="Low complexity" evidence="7">
    <location>
        <begin position="335"/>
        <end position="348"/>
    </location>
</feature>
<feature type="transmembrane region" description="Helical" evidence="8">
    <location>
        <begin position="20"/>
        <end position="44"/>
    </location>
</feature>
<dbReference type="KEGG" id="cre:CHLRE_01g040300v5"/>
<dbReference type="InParanoid" id="A0A2K3E7D4"/>
<dbReference type="EMBL" id="CM008962">
    <property type="protein sequence ID" value="PNW88683.1"/>
    <property type="molecule type" value="Genomic_DNA"/>
</dbReference>
<dbReference type="Gramene" id="PNW88683">
    <property type="protein sequence ID" value="PNW88683"/>
    <property type="gene ID" value="CHLRE_01g040300v5"/>
</dbReference>
<dbReference type="SUPFAM" id="SSF53335">
    <property type="entry name" value="S-adenosyl-L-methionine-dependent methyltransferases"/>
    <property type="match status" value="1"/>
</dbReference>
<dbReference type="OrthoDB" id="186626at2759"/>
<dbReference type="GO" id="GO:0006584">
    <property type="term" value="P:catecholamine metabolic process"/>
    <property type="evidence" value="ECO:0007669"/>
    <property type="project" value="UniProtKB-KW"/>
</dbReference>
<dbReference type="PROSITE" id="PS51682">
    <property type="entry name" value="SAM_OMT_I"/>
    <property type="match status" value="1"/>
</dbReference>
<keyword evidence="2" id="KW-0489">Methyltransferase</keyword>
<dbReference type="STRING" id="3055.A0A2K3E7D4"/>
<comment type="similarity">
    <text evidence="6">Belongs to the class I-like SAM-binding methyltransferase superfamily. Cation-dependent O-methyltransferase family.</text>
</comment>
<dbReference type="Gene3D" id="3.40.50.150">
    <property type="entry name" value="Vaccinia Virus protein VP39"/>
    <property type="match status" value="1"/>
</dbReference>
<feature type="transmembrane region" description="Helical" evidence="8">
    <location>
        <begin position="56"/>
        <end position="76"/>
    </location>
</feature>
<reference evidence="9 10" key="1">
    <citation type="journal article" date="2007" name="Science">
        <title>The Chlamydomonas genome reveals the evolution of key animal and plant functions.</title>
        <authorList>
            <person name="Merchant S.S."/>
            <person name="Prochnik S.E."/>
            <person name="Vallon O."/>
            <person name="Harris E.H."/>
            <person name="Karpowicz S.J."/>
            <person name="Witman G.B."/>
            <person name="Terry A."/>
            <person name="Salamov A."/>
            <person name="Fritz-Laylin L.K."/>
            <person name="Marechal-Drouard L."/>
            <person name="Marshall W.F."/>
            <person name="Qu L.H."/>
            <person name="Nelson D.R."/>
            <person name="Sanderfoot A.A."/>
            <person name="Spalding M.H."/>
            <person name="Kapitonov V.V."/>
            <person name="Ren Q."/>
            <person name="Ferris P."/>
            <person name="Lindquist E."/>
            <person name="Shapiro H."/>
            <person name="Lucas S.M."/>
            <person name="Grimwood J."/>
            <person name="Schmutz J."/>
            <person name="Cardol P."/>
            <person name="Cerutti H."/>
            <person name="Chanfreau G."/>
            <person name="Chen C.L."/>
            <person name="Cognat V."/>
            <person name="Croft M.T."/>
            <person name="Dent R."/>
            <person name="Dutcher S."/>
            <person name="Fernandez E."/>
            <person name="Fukuzawa H."/>
            <person name="Gonzalez-Ballester D."/>
            <person name="Gonzalez-Halphen D."/>
            <person name="Hallmann A."/>
            <person name="Hanikenne M."/>
            <person name="Hippler M."/>
            <person name="Inwood W."/>
            <person name="Jabbari K."/>
            <person name="Kalanon M."/>
            <person name="Kuras R."/>
            <person name="Lefebvre P.A."/>
            <person name="Lemaire S.D."/>
            <person name="Lobanov A.V."/>
            <person name="Lohr M."/>
            <person name="Manuell A."/>
            <person name="Meier I."/>
            <person name="Mets L."/>
            <person name="Mittag M."/>
            <person name="Mittelmeier T."/>
            <person name="Moroney J.V."/>
            <person name="Moseley J."/>
            <person name="Napoli C."/>
            <person name="Nedelcu A.M."/>
            <person name="Niyogi K."/>
            <person name="Novoselov S.V."/>
            <person name="Paulsen I.T."/>
            <person name="Pazour G."/>
            <person name="Purton S."/>
            <person name="Ral J.P."/>
            <person name="Riano-Pachon D.M."/>
            <person name="Riekhof W."/>
            <person name="Rymarquis L."/>
            <person name="Schroda M."/>
            <person name="Stern D."/>
            <person name="Umen J."/>
            <person name="Willows R."/>
            <person name="Wilson N."/>
            <person name="Zimmer S.L."/>
            <person name="Allmer J."/>
            <person name="Balk J."/>
            <person name="Bisova K."/>
            <person name="Chen C.J."/>
            <person name="Elias M."/>
            <person name="Gendler K."/>
            <person name="Hauser C."/>
            <person name="Lamb M.R."/>
            <person name="Ledford H."/>
            <person name="Long J.C."/>
            <person name="Minagawa J."/>
            <person name="Page M.D."/>
            <person name="Pan J."/>
            <person name="Pootakham W."/>
            <person name="Roje S."/>
            <person name="Rose A."/>
            <person name="Stahlberg E."/>
            <person name="Terauchi A.M."/>
            <person name="Yang P."/>
            <person name="Ball S."/>
            <person name="Bowler C."/>
            <person name="Dieckmann C.L."/>
            <person name="Gladyshev V.N."/>
            <person name="Green P."/>
            <person name="Jorgensen R."/>
            <person name="Mayfield S."/>
            <person name="Mueller-Roeber B."/>
            <person name="Rajamani S."/>
            <person name="Sayre R.T."/>
            <person name="Brokstein P."/>
            <person name="Dubchak I."/>
            <person name="Goodstein D."/>
            <person name="Hornick L."/>
            <person name="Huang Y.W."/>
            <person name="Jhaveri J."/>
            <person name="Luo Y."/>
            <person name="Martinez D."/>
            <person name="Ngau W.C."/>
            <person name="Otillar B."/>
            <person name="Poliakov A."/>
            <person name="Porter A."/>
            <person name="Szajkowski L."/>
            <person name="Werner G."/>
            <person name="Zhou K."/>
            <person name="Grigoriev I.V."/>
            <person name="Rokhsar D.S."/>
            <person name="Grossman A.R."/>
        </authorList>
    </citation>
    <scope>NUCLEOTIDE SEQUENCE [LARGE SCALE GENOMIC DNA]</scope>
    <source>
        <strain evidence="10">CC-503</strain>
    </source>
</reference>
<evidence type="ECO:0000256" key="2">
    <source>
        <dbReference type="ARBA" id="ARBA00022603"/>
    </source>
</evidence>
<dbReference type="GO" id="GO:0016206">
    <property type="term" value="F:catechol O-methyltransferase activity"/>
    <property type="evidence" value="ECO:0007669"/>
    <property type="project" value="UniProtKB-EC"/>
</dbReference>
<dbReference type="ExpressionAtlas" id="A0A2K3E7D4">
    <property type="expression patterns" value="baseline"/>
</dbReference>
<dbReference type="PANTHER" id="PTHR43836">
    <property type="entry name" value="CATECHOL O-METHYLTRANSFERASE 1-RELATED"/>
    <property type="match status" value="1"/>
</dbReference>
<sequence>MEDELRDPKNFLEYFLPRPLRLAFFGGSAASCLIASLITAVQLIQSPALELAEGTTARDLIVNIIGLATFTGLFIYDQKQAAVRVERRREIREAQIAFGDREVFVNDQGEKMSRLKEVNDDWIVRRLERWGKRDGMPFVGPDKGALLQQLVADKAPRLVVEVGTMAGYSALLMAQALPPGGRIVTFEKDLSWALAAKRFMWQASQGEKNQGVSSRVGDRVSVEWGDAREKLAGVLQRAGGPGCIDLLFLDGTPKEYLDYLRAAEPFLAPGALVVADNAGVFAQGGLKPYLEYVRGGSGGKYRSELIACKLEWRDDVDDGIEVSTWLGSGSGSGSGAAVEGSKAASGVA</sequence>
<evidence type="ECO:0000256" key="1">
    <source>
        <dbReference type="ARBA" id="ARBA00012880"/>
    </source>
</evidence>
<keyword evidence="4" id="KW-0949">S-adenosyl-L-methionine</keyword>
<dbReference type="InterPro" id="IPR002935">
    <property type="entry name" value="SAM_O-MeTrfase"/>
</dbReference>
<dbReference type="InterPro" id="IPR029063">
    <property type="entry name" value="SAM-dependent_MTases_sf"/>
</dbReference>
<evidence type="ECO:0000313" key="10">
    <source>
        <dbReference type="Proteomes" id="UP000006906"/>
    </source>
</evidence>
<dbReference type="GeneID" id="66052115"/>
<dbReference type="EC" id="2.1.1.6" evidence="1"/>
<evidence type="ECO:0000256" key="6">
    <source>
        <dbReference type="ARBA" id="ARBA00023453"/>
    </source>
</evidence>
<dbReference type="AlphaFoldDB" id="A0A2K3E7D4"/>
<evidence type="ECO:0000256" key="3">
    <source>
        <dbReference type="ARBA" id="ARBA00022679"/>
    </source>
</evidence>
<evidence type="ECO:0000256" key="5">
    <source>
        <dbReference type="ARBA" id="ARBA00022939"/>
    </source>
</evidence>
<dbReference type="PaxDb" id="3055-EDP09882"/>
<accession>A0A2K3E7D4</accession>
<keyword evidence="10" id="KW-1185">Reference proteome</keyword>
<proteinExistence type="inferred from homology"/>
<evidence type="ECO:0000256" key="8">
    <source>
        <dbReference type="SAM" id="Phobius"/>
    </source>
</evidence>
<protein>
    <recommendedName>
        <fullName evidence="1">catechol O-methyltransferase</fullName>
        <ecNumber evidence="1">2.1.1.6</ecNumber>
    </recommendedName>
</protein>
<name>A0A2K3E7D4_CHLRE</name>
<keyword evidence="3" id="KW-0808">Transferase</keyword>
<dbReference type="PANTHER" id="PTHR43836:SF9">
    <property type="entry name" value="O-METHYLTRANSFERASE"/>
    <property type="match status" value="1"/>
</dbReference>
<dbReference type="GO" id="GO:0032259">
    <property type="term" value="P:methylation"/>
    <property type="evidence" value="ECO:0007669"/>
    <property type="project" value="UniProtKB-KW"/>
</dbReference>
<dbReference type="Pfam" id="PF01596">
    <property type="entry name" value="Methyltransf_3"/>
    <property type="match status" value="1"/>
</dbReference>
<evidence type="ECO:0000256" key="4">
    <source>
        <dbReference type="ARBA" id="ARBA00022691"/>
    </source>
</evidence>
<keyword evidence="8" id="KW-0812">Transmembrane</keyword>
<organism evidence="9 10">
    <name type="scientific">Chlamydomonas reinhardtii</name>
    <name type="common">Chlamydomonas smithii</name>
    <dbReference type="NCBI Taxonomy" id="3055"/>
    <lineage>
        <taxon>Eukaryota</taxon>
        <taxon>Viridiplantae</taxon>
        <taxon>Chlorophyta</taxon>
        <taxon>core chlorophytes</taxon>
        <taxon>Chlorophyceae</taxon>
        <taxon>CS clade</taxon>
        <taxon>Chlamydomonadales</taxon>
        <taxon>Chlamydomonadaceae</taxon>
        <taxon>Chlamydomonas</taxon>
    </lineage>
</organism>
<dbReference type="Proteomes" id="UP000006906">
    <property type="component" value="Chromosome 1"/>
</dbReference>
<evidence type="ECO:0000256" key="7">
    <source>
        <dbReference type="SAM" id="MobiDB-lite"/>
    </source>
</evidence>
<keyword evidence="5" id="KW-0128">Catecholamine metabolism</keyword>
<dbReference type="RefSeq" id="XP_042928697.1">
    <property type="nucleotide sequence ID" value="XM_043058783.1"/>
</dbReference>
<feature type="region of interest" description="Disordered" evidence="7">
    <location>
        <begin position="328"/>
        <end position="348"/>
    </location>
</feature>
<dbReference type="PROSITE" id="PS51257">
    <property type="entry name" value="PROKAR_LIPOPROTEIN"/>
    <property type="match status" value="1"/>
</dbReference>
<keyword evidence="8" id="KW-0472">Membrane</keyword>
<dbReference type="OMA" id="VNDDWIV"/>
<gene>
    <name evidence="9" type="ORF">CHLRE_01g040300v5</name>
</gene>